<dbReference type="AlphaFoldDB" id="A0AAN9N1F5"/>
<proteinExistence type="predicted"/>
<protein>
    <submittedName>
        <fullName evidence="1">Uncharacterized protein</fullName>
    </submittedName>
</protein>
<accession>A0AAN9N1F5</accession>
<gene>
    <name evidence="1" type="ORF">VNO77_03990</name>
</gene>
<dbReference type="EMBL" id="JAYMYQ010000001">
    <property type="protein sequence ID" value="KAK7361899.1"/>
    <property type="molecule type" value="Genomic_DNA"/>
</dbReference>
<evidence type="ECO:0000313" key="2">
    <source>
        <dbReference type="Proteomes" id="UP001367508"/>
    </source>
</evidence>
<sequence length="149" mass="16652">MKKHRNNTLEIRRVITTTLLAKPPWLPRRNCHLLHNHQDGGFLPLATINSSLLCLNKTSFVCPHPCQPHPHHGFLSLFSFHPPPSCLPHHHGEATMSLLILIILPLVRTTTCHSPSSSLAHSPSHPFLSLSLSRFSPFSPKLPPHNPPI</sequence>
<comment type="caution">
    <text evidence="1">The sequence shown here is derived from an EMBL/GenBank/DDBJ whole genome shotgun (WGS) entry which is preliminary data.</text>
</comment>
<reference evidence="1 2" key="1">
    <citation type="submission" date="2024-01" db="EMBL/GenBank/DDBJ databases">
        <title>The genomes of 5 underutilized Papilionoideae crops provide insights into root nodulation and disease resistanc.</title>
        <authorList>
            <person name="Jiang F."/>
        </authorList>
    </citation>
    <scope>NUCLEOTIDE SEQUENCE [LARGE SCALE GENOMIC DNA]</scope>
    <source>
        <strain evidence="1">LVBAO_FW01</strain>
        <tissue evidence="1">Leaves</tissue>
    </source>
</reference>
<keyword evidence="2" id="KW-1185">Reference proteome</keyword>
<evidence type="ECO:0000313" key="1">
    <source>
        <dbReference type="EMBL" id="KAK7361899.1"/>
    </source>
</evidence>
<dbReference type="Proteomes" id="UP001367508">
    <property type="component" value="Unassembled WGS sequence"/>
</dbReference>
<organism evidence="1 2">
    <name type="scientific">Canavalia gladiata</name>
    <name type="common">Sword bean</name>
    <name type="synonym">Dolichos gladiatus</name>
    <dbReference type="NCBI Taxonomy" id="3824"/>
    <lineage>
        <taxon>Eukaryota</taxon>
        <taxon>Viridiplantae</taxon>
        <taxon>Streptophyta</taxon>
        <taxon>Embryophyta</taxon>
        <taxon>Tracheophyta</taxon>
        <taxon>Spermatophyta</taxon>
        <taxon>Magnoliopsida</taxon>
        <taxon>eudicotyledons</taxon>
        <taxon>Gunneridae</taxon>
        <taxon>Pentapetalae</taxon>
        <taxon>rosids</taxon>
        <taxon>fabids</taxon>
        <taxon>Fabales</taxon>
        <taxon>Fabaceae</taxon>
        <taxon>Papilionoideae</taxon>
        <taxon>50 kb inversion clade</taxon>
        <taxon>NPAAA clade</taxon>
        <taxon>indigoferoid/millettioid clade</taxon>
        <taxon>Phaseoleae</taxon>
        <taxon>Canavalia</taxon>
    </lineage>
</organism>
<name>A0AAN9N1F5_CANGL</name>